<feature type="chain" id="PRO_5044996015" evidence="2">
    <location>
        <begin position="23"/>
        <end position="477"/>
    </location>
</feature>
<gene>
    <name evidence="3" type="ORF">GW587_29515</name>
</gene>
<dbReference type="SUPFAM" id="SSF56954">
    <property type="entry name" value="Outer membrane efflux proteins (OEP)"/>
    <property type="match status" value="1"/>
</dbReference>
<reference evidence="4" key="2">
    <citation type="submission" date="2023-07" db="EMBL/GenBank/DDBJ databases">
        <title>Duganella aceri sp. nov., isolated from tree sap.</title>
        <authorList>
            <person name="Kim I.S."/>
        </authorList>
    </citation>
    <scope>NUCLEOTIDE SEQUENCE [LARGE SCALE GENOMIC DNA]</scope>
    <source>
        <strain evidence="4">SAP-35</strain>
    </source>
</reference>
<evidence type="ECO:0000256" key="1">
    <source>
        <dbReference type="ARBA" id="ARBA00007613"/>
    </source>
</evidence>
<evidence type="ECO:0000313" key="3">
    <source>
        <dbReference type="EMBL" id="NGZ88380.1"/>
    </source>
</evidence>
<feature type="signal peptide" evidence="2">
    <location>
        <begin position="1"/>
        <end position="22"/>
    </location>
</feature>
<comment type="subcellular location">
    <subcellularLocation>
        <location evidence="2">Cell membrane</location>
        <topology evidence="2">Lipid-anchor</topology>
    </subcellularLocation>
</comment>
<comment type="similarity">
    <text evidence="1 2">Belongs to the outer membrane factor (OMF) (TC 1.B.17) family.</text>
</comment>
<proteinExistence type="inferred from homology"/>
<dbReference type="InterPro" id="IPR003423">
    <property type="entry name" value="OMP_efflux"/>
</dbReference>
<keyword evidence="2" id="KW-1134">Transmembrane beta strand</keyword>
<dbReference type="EMBL" id="JAADJT010000021">
    <property type="protein sequence ID" value="NGZ88380.1"/>
    <property type="molecule type" value="Genomic_DNA"/>
</dbReference>
<keyword evidence="2" id="KW-0812">Transmembrane</keyword>
<accession>A0ABX0FVI0</accession>
<dbReference type="InterPro" id="IPR010131">
    <property type="entry name" value="MdtP/NodT-like"/>
</dbReference>
<organism evidence="3 4">
    <name type="scientific">Duganella aceris</name>
    <dbReference type="NCBI Taxonomy" id="2703883"/>
    <lineage>
        <taxon>Bacteria</taxon>
        <taxon>Pseudomonadati</taxon>
        <taxon>Pseudomonadota</taxon>
        <taxon>Betaproteobacteria</taxon>
        <taxon>Burkholderiales</taxon>
        <taxon>Oxalobacteraceae</taxon>
        <taxon>Telluria group</taxon>
        <taxon>Duganella</taxon>
    </lineage>
</organism>
<sequence length="477" mass="49627">MKIPFRAATLAVAVAAALSACATQMPPAHVAAQAPQQWQAPLPHNGSQADLALWWRHQSDALLAQLIDSAQAVSPTVASAGSRIAQSRAERVAAGAALAPSLDAAASANRSNQQSTLPMGTTSQLALNASWEIDLFGGNRAARDAAQARLDSAHAGWHDARVSVAAEVANQYYSLRACEQLLAVAKQDAASRADTARLTELSAGAGFQSPASLALARASAADGNSRYIQQRAACDVDVKALVALTAIAEPELRGKLAASDAAAANAPALPIPALPAQTLSQRPDVFTAEREVTAASFDVGSARAQRYPHLALSGSVGVANFRSGGESVKTDTWTIGPVSISVPIFDAGKRRANVDAASARYDAAVTSYRATVRQAVSEVEQALVNLDSTAERAGDAQTALQGYRANFTAVDDRYKNGLASLFELEDARRTRLAAEQTVINLQRERSAAWVALYRAAGGGWTAPTATNDNAPAVAGTN</sequence>
<dbReference type="NCBIfam" id="TIGR01845">
    <property type="entry name" value="outer_NodT"/>
    <property type="match status" value="1"/>
</dbReference>
<dbReference type="RefSeq" id="WP_166108497.1">
    <property type="nucleotide sequence ID" value="NZ_JAADJT010000021.1"/>
</dbReference>
<keyword evidence="2" id="KW-0449">Lipoprotein</keyword>
<dbReference type="PANTHER" id="PTHR30203">
    <property type="entry name" value="OUTER MEMBRANE CATION EFFLUX PROTEIN"/>
    <property type="match status" value="1"/>
</dbReference>
<keyword evidence="2" id="KW-0732">Signal</keyword>
<protein>
    <submittedName>
        <fullName evidence="3">Efflux transporter outer membrane subunit</fullName>
    </submittedName>
</protein>
<evidence type="ECO:0000256" key="2">
    <source>
        <dbReference type="RuleBase" id="RU362097"/>
    </source>
</evidence>
<dbReference type="PROSITE" id="PS51257">
    <property type="entry name" value="PROKAR_LIPOPROTEIN"/>
    <property type="match status" value="1"/>
</dbReference>
<keyword evidence="2" id="KW-0472">Membrane</keyword>
<comment type="caution">
    <text evidence="3">The sequence shown here is derived from an EMBL/GenBank/DDBJ whole genome shotgun (WGS) entry which is preliminary data.</text>
</comment>
<dbReference type="Proteomes" id="UP000666369">
    <property type="component" value="Unassembled WGS sequence"/>
</dbReference>
<reference evidence="3 4" key="1">
    <citation type="submission" date="2020-01" db="EMBL/GenBank/DDBJ databases">
        <authorList>
            <person name="Lee S.D."/>
        </authorList>
    </citation>
    <scope>NUCLEOTIDE SEQUENCE [LARGE SCALE GENOMIC DNA]</scope>
    <source>
        <strain evidence="3 4">SAP-35</strain>
    </source>
</reference>
<dbReference type="Pfam" id="PF02321">
    <property type="entry name" value="OEP"/>
    <property type="match status" value="2"/>
</dbReference>
<evidence type="ECO:0000313" key="4">
    <source>
        <dbReference type="Proteomes" id="UP000666369"/>
    </source>
</evidence>
<name>A0ABX0FVI0_9BURK</name>
<keyword evidence="2" id="KW-0564">Palmitate</keyword>
<dbReference type="Gene3D" id="2.20.200.10">
    <property type="entry name" value="Outer membrane efflux proteins (OEP)"/>
    <property type="match status" value="1"/>
</dbReference>
<dbReference type="PANTHER" id="PTHR30203:SF29">
    <property type="entry name" value="PROTEIN CYAE"/>
    <property type="match status" value="1"/>
</dbReference>
<keyword evidence="4" id="KW-1185">Reference proteome</keyword>
<dbReference type="Gene3D" id="1.20.1600.10">
    <property type="entry name" value="Outer membrane efflux proteins (OEP)"/>
    <property type="match status" value="1"/>
</dbReference>